<feature type="non-terminal residue" evidence="1">
    <location>
        <position position="1"/>
    </location>
</feature>
<sequence>EWRLPLSTFLRDTWLSLVSDSGKLAAAPVEASFEEYLEIRAATKRNIFVFLRDDLNETYKPE</sequence>
<organism evidence="1 2">
    <name type="scientific">Symbiodinium pilosum</name>
    <name type="common">Dinoflagellate</name>
    <dbReference type="NCBI Taxonomy" id="2952"/>
    <lineage>
        <taxon>Eukaryota</taxon>
        <taxon>Sar</taxon>
        <taxon>Alveolata</taxon>
        <taxon>Dinophyceae</taxon>
        <taxon>Suessiales</taxon>
        <taxon>Symbiodiniaceae</taxon>
        <taxon>Symbiodinium</taxon>
    </lineage>
</organism>
<dbReference type="EMBL" id="CAJNIZ010024825">
    <property type="protein sequence ID" value="CAE7479923.1"/>
    <property type="molecule type" value="Genomic_DNA"/>
</dbReference>
<feature type="non-terminal residue" evidence="1">
    <location>
        <position position="62"/>
    </location>
</feature>
<protein>
    <submittedName>
        <fullName evidence="1">Uncharacterized protein</fullName>
    </submittedName>
</protein>
<gene>
    <name evidence="1" type="ORF">SPIL2461_LOCUS12234</name>
</gene>
<evidence type="ECO:0000313" key="2">
    <source>
        <dbReference type="Proteomes" id="UP000649617"/>
    </source>
</evidence>
<evidence type="ECO:0000313" key="1">
    <source>
        <dbReference type="EMBL" id="CAE7479923.1"/>
    </source>
</evidence>
<name>A0A812SLM5_SYMPI</name>
<dbReference type="OrthoDB" id="438164at2759"/>
<proteinExistence type="predicted"/>
<reference evidence="1" key="1">
    <citation type="submission" date="2021-02" db="EMBL/GenBank/DDBJ databases">
        <authorList>
            <person name="Dougan E. K."/>
            <person name="Rhodes N."/>
            <person name="Thang M."/>
            <person name="Chan C."/>
        </authorList>
    </citation>
    <scope>NUCLEOTIDE SEQUENCE</scope>
</reference>
<dbReference type="AlphaFoldDB" id="A0A812SLM5"/>
<dbReference type="Proteomes" id="UP000649617">
    <property type="component" value="Unassembled WGS sequence"/>
</dbReference>
<keyword evidence="2" id="KW-1185">Reference proteome</keyword>
<comment type="caution">
    <text evidence="1">The sequence shown here is derived from an EMBL/GenBank/DDBJ whole genome shotgun (WGS) entry which is preliminary data.</text>
</comment>
<accession>A0A812SLM5</accession>